<accession>A0A1F5I0M4</accession>
<dbReference type="Pfam" id="PF00479">
    <property type="entry name" value="G6PD_N"/>
    <property type="match status" value="1"/>
</dbReference>
<evidence type="ECO:0000256" key="6">
    <source>
        <dbReference type="ARBA" id="ARBA00023277"/>
    </source>
</evidence>
<dbReference type="GO" id="GO:0050661">
    <property type="term" value="F:NADP binding"/>
    <property type="evidence" value="ECO:0007669"/>
    <property type="project" value="UniProtKB-UniRule"/>
</dbReference>
<keyword evidence="5 7" id="KW-0560">Oxidoreductase</keyword>
<feature type="binding site" evidence="7">
    <location>
        <begin position="92"/>
        <end position="93"/>
    </location>
    <ligand>
        <name>NADP(+)</name>
        <dbReference type="ChEBI" id="CHEBI:58349"/>
    </ligand>
</feature>
<evidence type="ECO:0000256" key="2">
    <source>
        <dbReference type="ARBA" id="ARBA00009975"/>
    </source>
</evidence>
<evidence type="ECO:0000256" key="1">
    <source>
        <dbReference type="ARBA" id="ARBA00004937"/>
    </source>
</evidence>
<dbReference type="Gene3D" id="3.40.50.720">
    <property type="entry name" value="NAD(P)-binding Rossmann-like Domain"/>
    <property type="match status" value="1"/>
</dbReference>
<proteinExistence type="inferred from homology"/>
<dbReference type="PANTHER" id="PTHR23429">
    <property type="entry name" value="GLUCOSE-6-PHOSPHATE 1-DEHYDROGENASE G6PD"/>
    <property type="match status" value="1"/>
</dbReference>
<feature type="binding site" evidence="7">
    <location>
        <position position="227"/>
    </location>
    <ligand>
        <name>substrate</name>
    </ligand>
</feature>
<organism evidence="10 11">
    <name type="scientific">Candidatus Curtissbacteria bacterium RIFCSPLOWO2_01_FULL_42_26</name>
    <dbReference type="NCBI Taxonomy" id="1797729"/>
    <lineage>
        <taxon>Bacteria</taxon>
        <taxon>Candidatus Curtissiibacteriota</taxon>
    </lineage>
</organism>
<comment type="caution">
    <text evidence="7">Lacks conserved residue(s) required for the propagation of feature annotation.</text>
</comment>
<comment type="catalytic activity">
    <reaction evidence="7">
        <text>D-glucose 6-phosphate + NADP(+) = 6-phospho-D-glucono-1,5-lactone + NADPH + H(+)</text>
        <dbReference type="Rhea" id="RHEA:15841"/>
        <dbReference type="ChEBI" id="CHEBI:15378"/>
        <dbReference type="ChEBI" id="CHEBI:57783"/>
        <dbReference type="ChEBI" id="CHEBI:57955"/>
        <dbReference type="ChEBI" id="CHEBI:58349"/>
        <dbReference type="ChEBI" id="CHEBI:61548"/>
        <dbReference type="EC" id="1.1.1.49"/>
    </reaction>
</comment>
<evidence type="ECO:0000256" key="7">
    <source>
        <dbReference type="HAMAP-Rule" id="MF_00966"/>
    </source>
</evidence>
<dbReference type="STRING" id="1797729.A3A60_04865"/>
<dbReference type="AlphaFoldDB" id="A0A1F5I0M4"/>
<evidence type="ECO:0000313" key="10">
    <source>
        <dbReference type="EMBL" id="OGE09890.1"/>
    </source>
</evidence>
<name>A0A1F5I0M4_9BACT</name>
<dbReference type="EC" id="1.1.1.49" evidence="7"/>
<dbReference type="Pfam" id="PF02781">
    <property type="entry name" value="G6PD_C"/>
    <property type="match status" value="1"/>
</dbReference>
<evidence type="ECO:0000259" key="9">
    <source>
        <dbReference type="Pfam" id="PF02781"/>
    </source>
</evidence>
<feature type="active site" description="Proton acceptor" evidence="7">
    <location>
        <position position="251"/>
    </location>
</feature>
<dbReference type="GO" id="GO:0006006">
    <property type="term" value="P:glucose metabolic process"/>
    <property type="evidence" value="ECO:0007669"/>
    <property type="project" value="UniProtKB-KW"/>
</dbReference>
<feature type="binding site" evidence="7">
    <location>
        <position position="55"/>
    </location>
    <ligand>
        <name>NADP(+)</name>
        <dbReference type="ChEBI" id="CHEBI:58349"/>
    </ligand>
</feature>
<dbReference type="SUPFAM" id="SSF51735">
    <property type="entry name" value="NAD(P)-binding Rossmann-fold domains"/>
    <property type="match status" value="1"/>
</dbReference>
<protein>
    <recommendedName>
        <fullName evidence="7">Glucose-6-phosphate 1-dehydrogenase</fullName>
        <shortName evidence="7">G6PD</shortName>
        <ecNumber evidence="7">1.1.1.49</ecNumber>
    </recommendedName>
</protein>
<dbReference type="GO" id="GO:0005829">
    <property type="term" value="C:cytosol"/>
    <property type="evidence" value="ECO:0007669"/>
    <property type="project" value="TreeGrafter"/>
</dbReference>
<dbReference type="InterPro" id="IPR019796">
    <property type="entry name" value="G6P_DH_AS"/>
</dbReference>
<dbReference type="PIRSF" id="PIRSF000110">
    <property type="entry name" value="G6PD"/>
    <property type="match status" value="1"/>
</dbReference>
<dbReference type="GO" id="GO:0009051">
    <property type="term" value="P:pentose-phosphate shunt, oxidative branch"/>
    <property type="evidence" value="ECO:0007669"/>
    <property type="project" value="TreeGrafter"/>
</dbReference>
<comment type="caution">
    <text evidence="10">The sequence shown here is derived from an EMBL/GenBank/DDBJ whole genome shotgun (WGS) entry which is preliminary data.</text>
</comment>
<gene>
    <name evidence="7" type="primary">zwf</name>
    <name evidence="10" type="ORF">A3A60_04865</name>
</gene>
<keyword evidence="4 7" id="KW-0521">NADP</keyword>
<dbReference type="GO" id="GO:0004345">
    <property type="term" value="F:glucose-6-phosphate dehydrogenase activity"/>
    <property type="evidence" value="ECO:0007669"/>
    <property type="project" value="UniProtKB-UniRule"/>
</dbReference>
<feature type="binding site" evidence="7">
    <location>
        <position position="193"/>
    </location>
    <ligand>
        <name>substrate</name>
    </ligand>
</feature>
<dbReference type="InterPro" id="IPR022675">
    <property type="entry name" value="G6P_DH_C"/>
</dbReference>
<feature type="binding site" evidence="7">
    <location>
        <position position="159"/>
    </location>
    <ligand>
        <name>NADP(+)</name>
        <dbReference type="ChEBI" id="CHEBI:58349"/>
    </ligand>
</feature>
<keyword evidence="6 7" id="KW-0119">Carbohydrate metabolism</keyword>
<evidence type="ECO:0000256" key="4">
    <source>
        <dbReference type="ARBA" id="ARBA00022857"/>
    </source>
</evidence>
<dbReference type="HAMAP" id="MF_00966">
    <property type="entry name" value="G6PD"/>
    <property type="match status" value="1"/>
</dbReference>
<evidence type="ECO:0000256" key="3">
    <source>
        <dbReference type="ARBA" id="ARBA00022526"/>
    </source>
</evidence>
<feature type="domain" description="Glucose-6-phosphate dehydrogenase C-terminal" evidence="9">
    <location>
        <begin position="201"/>
        <end position="484"/>
    </location>
</feature>
<comment type="pathway">
    <text evidence="1 7">Carbohydrate degradation; pentose phosphate pathway; D-ribulose 5-phosphate from D-glucose 6-phosphate (oxidative stage): step 1/3.</text>
</comment>
<dbReference type="PANTHER" id="PTHR23429:SF0">
    <property type="entry name" value="GLUCOSE-6-PHOSPHATE 1-DEHYDROGENASE"/>
    <property type="match status" value="1"/>
</dbReference>
<comment type="function">
    <text evidence="7">Catalyzes the oxidation of glucose 6-phosphate to 6-phosphogluconolactone.</text>
</comment>
<evidence type="ECO:0000313" key="11">
    <source>
        <dbReference type="Proteomes" id="UP000179227"/>
    </source>
</evidence>
<feature type="domain" description="Glucose-6-phosphate dehydrogenase NAD-binding" evidence="8">
    <location>
        <begin position="18"/>
        <end position="198"/>
    </location>
</feature>
<dbReference type="NCBIfam" id="TIGR00871">
    <property type="entry name" value="zwf"/>
    <property type="match status" value="1"/>
</dbReference>
<feature type="binding site" evidence="7">
    <location>
        <position position="246"/>
    </location>
    <ligand>
        <name>substrate</name>
    </ligand>
</feature>
<dbReference type="SUPFAM" id="SSF55347">
    <property type="entry name" value="Glyceraldehyde-3-phosphate dehydrogenase-like, C-terminal domain"/>
    <property type="match status" value="1"/>
</dbReference>
<feature type="binding site" evidence="7">
    <location>
        <position position="341"/>
    </location>
    <ligand>
        <name>substrate</name>
    </ligand>
</feature>
<keyword evidence="3 7" id="KW-0313">Glucose metabolism</keyword>
<dbReference type="InterPro" id="IPR001282">
    <property type="entry name" value="G6P_DH"/>
</dbReference>
<evidence type="ECO:0000259" key="8">
    <source>
        <dbReference type="Pfam" id="PF00479"/>
    </source>
</evidence>
<dbReference type="Gene3D" id="3.30.360.10">
    <property type="entry name" value="Dihydrodipicolinate Reductase, domain 2"/>
    <property type="match status" value="1"/>
</dbReference>
<sequence>MALPSEIQKAQKMPTAFVIFGATGDLAGKKIFPSFFQLYKQQLLPENFKIIAAARSTISTADFTTNLKERVMVKDYKAWDEFAKVITYIPSDVAENLDLEKITETLNEHEKQIGVCTQRIFYMAISPYIYEKAFSNLGTHKMHLGCQIHKNPAKIVIEKPFGHDLKSALKLNSILEKYFTEEQIYRIDHYLGKETVQNIFAFRFGNELFEPVWNRDFVDHVQITLAEPSGIGKRGEYYDKAGALRDIVQNHLLQLVSLVTMDTPQRFEQKAIRAKKQEIIKNIKKLTPGEITSCTVRGQYEGYQQEEKVDATSQTETFAAAKLYIENERWAGVPFYLRTGKKLAGQVTSIIFAFKEKGHKVFENFWEKPMPNHVLLQIQPNEGIGIRLVAKKPGLSTSLEPVDMEFCYKTSFDVAQPDAYERLLIDIIVGDQTLFLGQVEESWKIIDPIEEVWTTGKPKLHPYKIGSWGPKAAEDLLKRDGRQWLTPLLTICKI</sequence>
<feature type="binding site" evidence="7">
    <location>
        <position position="189"/>
    </location>
    <ligand>
        <name>substrate</name>
    </ligand>
</feature>
<comment type="similarity">
    <text evidence="2 7">Belongs to the glucose-6-phosphate dehydrogenase family.</text>
</comment>
<dbReference type="EMBL" id="MFBS01000016">
    <property type="protein sequence ID" value="OGE09890.1"/>
    <property type="molecule type" value="Genomic_DNA"/>
</dbReference>
<dbReference type="InterPro" id="IPR022674">
    <property type="entry name" value="G6P_DH_NAD-bd"/>
</dbReference>
<dbReference type="PROSITE" id="PS00069">
    <property type="entry name" value="G6P_DEHYDROGENASE"/>
    <property type="match status" value="1"/>
</dbReference>
<dbReference type="PRINTS" id="PR00079">
    <property type="entry name" value="G6PDHDRGNASE"/>
</dbReference>
<dbReference type="InterPro" id="IPR036291">
    <property type="entry name" value="NAD(P)-bd_dom_sf"/>
</dbReference>
<dbReference type="Proteomes" id="UP000179227">
    <property type="component" value="Unassembled WGS sequence"/>
</dbReference>
<dbReference type="UniPathway" id="UPA00115">
    <property type="reaction ID" value="UER00408"/>
</dbReference>
<reference evidence="10 11" key="1">
    <citation type="journal article" date="2016" name="Nat. Commun.">
        <title>Thousands of microbial genomes shed light on interconnected biogeochemical processes in an aquifer system.</title>
        <authorList>
            <person name="Anantharaman K."/>
            <person name="Brown C.T."/>
            <person name="Hug L.A."/>
            <person name="Sharon I."/>
            <person name="Castelle C.J."/>
            <person name="Probst A.J."/>
            <person name="Thomas B.C."/>
            <person name="Singh A."/>
            <person name="Wilkins M.J."/>
            <person name="Karaoz U."/>
            <person name="Brodie E.L."/>
            <person name="Williams K.H."/>
            <person name="Hubbard S.S."/>
            <person name="Banfield J.F."/>
        </authorList>
    </citation>
    <scope>NUCLEOTIDE SEQUENCE [LARGE SCALE GENOMIC DNA]</scope>
</reference>
<evidence type="ECO:0000256" key="5">
    <source>
        <dbReference type="ARBA" id="ARBA00023002"/>
    </source>
</evidence>